<evidence type="ECO:0000256" key="2">
    <source>
        <dbReference type="ARBA" id="ARBA00022737"/>
    </source>
</evidence>
<accession>A0A9N8E6X6</accession>
<feature type="region of interest" description="Disordered" evidence="4">
    <location>
        <begin position="1"/>
        <end position="47"/>
    </location>
</feature>
<evidence type="ECO:0000313" key="7">
    <source>
        <dbReference type="Proteomes" id="UP001153069"/>
    </source>
</evidence>
<dbReference type="FunFam" id="3.80.10.10:FF:000095">
    <property type="entry name" value="LRR receptor-like serine/threonine-protein kinase GSO1"/>
    <property type="match status" value="1"/>
</dbReference>
<dbReference type="EMBL" id="CAICTM010000715">
    <property type="protein sequence ID" value="CAB9515448.1"/>
    <property type="molecule type" value="Genomic_DNA"/>
</dbReference>
<keyword evidence="7" id="KW-1185">Reference proteome</keyword>
<dbReference type="PANTHER" id="PTHR48064:SF6">
    <property type="entry name" value="RECEPTOR-LIKE PROTEIN KINASE 2"/>
    <property type="match status" value="1"/>
</dbReference>
<reference evidence="6" key="1">
    <citation type="submission" date="2020-06" db="EMBL/GenBank/DDBJ databases">
        <authorList>
            <consortium name="Plant Systems Biology data submission"/>
        </authorList>
    </citation>
    <scope>NUCLEOTIDE SEQUENCE</scope>
    <source>
        <strain evidence="6">D6</strain>
    </source>
</reference>
<dbReference type="Pfam" id="PF00560">
    <property type="entry name" value="LRR_1"/>
    <property type="match status" value="4"/>
</dbReference>
<dbReference type="InterPro" id="IPR053038">
    <property type="entry name" value="RLP_Defense"/>
</dbReference>
<protein>
    <submittedName>
        <fullName evidence="6">LRR receptor-like serine threonine-protein kinase At4g08850-like</fullName>
    </submittedName>
</protein>
<feature type="compositionally biased region" description="Basic residues" evidence="4">
    <location>
        <begin position="131"/>
        <end position="145"/>
    </location>
</feature>
<dbReference type="AlphaFoldDB" id="A0A9N8E6X6"/>
<dbReference type="SUPFAM" id="SSF52058">
    <property type="entry name" value="L domain-like"/>
    <property type="match status" value="1"/>
</dbReference>
<dbReference type="InterPro" id="IPR003591">
    <property type="entry name" value="Leu-rich_rpt_typical-subtyp"/>
</dbReference>
<name>A0A9N8E6X6_9STRA</name>
<feature type="compositionally biased region" description="Polar residues" evidence="4">
    <location>
        <begin position="77"/>
        <end position="90"/>
    </location>
</feature>
<evidence type="ECO:0000256" key="3">
    <source>
        <dbReference type="ARBA" id="ARBA00023136"/>
    </source>
</evidence>
<dbReference type="Gene3D" id="3.80.10.10">
    <property type="entry name" value="Ribonuclease Inhibitor"/>
    <property type="match status" value="2"/>
</dbReference>
<dbReference type="SMART" id="SM00369">
    <property type="entry name" value="LRR_TYP"/>
    <property type="match status" value="4"/>
</dbReference>
<feature type="compositionally biased region" description="Low complexity" evidence="4">
    <location>
        <begin position="19"/>
        <end position="28"/>
    </location>
</feature>
<evidence type="ECO:0000256" key="4">
    <source>
        <dbReference type="SAM" id="MobiDB-lite"/>
    </source>
</evidence>
<keyword evidence="6" id="KW-0808">Transferase</keyword>
<keyword evidence="6" id="KW-0418">Kinase</keyword>
<dbReference type="GO" id="GO:0016301">
    <property type="term" value="F:kinase activity"/>
    <property type="evidence" value="ECO:0007669"/>
    <property type="project" value="UniProtKB-KW"/>
</dbReference>
<dbReference type="InterPro" id="IPR032675">
    <property type="entry name" value="LRR_dom_sf"/>
</dbReference>
<feature type="compositionally biased region" description="Gly residues" evidence="4">
    <location>
        <begin position="29"/>
        <end position="45"/>
    </location>
</feature>
<evidence type="ECO:0000313" key="6">
    <source>
        <dbReference type="EMBL" id="CAB9515448.1"/>
    </source>
</evidence>
<sequence>MSDNEGNSVEARRKRRNQRTSSANNSSTGGRGGRGNNNNNGSGGAGRHRSFVARRFLENEDDDDLDPERLDLEDDQATNVTQSDLASQGSSRGGGGGGGGNFFEKGDRFNKIDQSVNLMDTSAATYESGRNKGKRHARPRMKKGGAHQASMVDVFLDYATDGPGQRQGDYQARASMSRGEKCRDLIFSTRFLIFATLLIVGTLFVAFTVAGGDKKEEPVKVVTSPVPEGRTEAIQAKIIDQGVTSEAELKKAKSIAHKALLWLAEADEAQLAPDSPDLIVRYVMAVLYHSTQESQWQKQDNWMTKASVCNWYGIECERIQGNKDIVVHVNLATNGLQGSIPSELKALTDLVLLDLSGNGLVGSIPEEIGQMTLLHFLRLQDNQLTGELPQSIGDLSSAEEIFLSHNKLKGPLPAYIGELVNLRGLKLDHNQLSGSLPKEWKQTKIDSLYLQSNEFKGHIPHSLFQLTTLVDFRIGNNKLTGTIPPEIESIFRLEIFEAQENELHGEVPEVFNRLHHLQEMNLHHNSIGGSLPDTLAKSTSMKRFLLDNNQITGTIPDWGGMASLESLNLHNNQLSGSVPSKMCLATASLTTLTIDCDRVTCDSPCDCKCE</sequence>
<evidence type="ECO:0000256" key="5">
    <source>
        <dbReference type="SAM" id="Phobius"/>
    </source>
</evidence>
<dbReference type="InterPro" id="IPR001611">
    <property type="entry name" value="Leu-rich_rpt"/>
</dbReference>
<keyword evidence="5" id="KW-1133">Transmembrane helix</keyword>
<dbReference type="PANTHER" id="PTHR48064">
    <property type="entry name" value="OS01G0750400 PROTEIN"/>
    <property type="match status" value="1"/>
</dbReference>
<gene>
    <name evidence="6" type="ORF">SEMRO_716_G191920.1</name>
</gene>
<keyword evidence="3 5" id="KW-0472">Membrane</keyword>
<organism evidence="6 7">
    <name type="scientific">Seminavis robusta</name>
    <dbReference type="NCBI Taxonomy" id="568900"/>
    <lineage>
        <taxon>Eukaryota</taxon>
        <taxon>Sar</taxon>
        <taxon>Stramenopiles</taxon>
        <taxon>Ochrophyta</taxon>
        <taxon>Bacillariophyta</taxon>
        <taxon>Bacillariophyceae</taxon>
        <taxon>Bacillariophycidae</taxon>
        <taxon>Naviculales</taxon>
        <taxon>Naviculaceae</taxon>
        <taxon>Seminavis</taxon>
    </lineage>
</organism>
<dbReference type="Proteomes" id="UP001153069">
    <property type="component" value="Unassembled WGS sequence"/>
</dbReference>
<feature type="region of interest" description="Disordered" evidence="4">
    <location>
        <begin position="126"/>
        <end position="146"/>
    </location>
</feature>
<comment type="caution">
    <text evidence="6">The sequence shown here is derived from an EMBL/GenBank/DDBJ whole genome shotgun (WGS) entry which is preliminary data.</text>
</comment>
<dbReference type="OrthoDB" id="41648at2759"/>
<keyword evidence="1" id="KW-0433">Leucine-rich repeat</keyword>
<evidence type="ECO:0000256" key="1">
    <source>
        <dbReference type="ARBA" id="ARBA00022614"/>
    </source>
</evidence>
<keyword evidence="5" id="KW-0812">Transmembrane</keyword>
<keyword evidence="6" id="KW-0675">Receptor</keyword>
<feature type="transmembrane region" description="Helical" evidence="5">
    <location>
        <begin position="191"/>
        <end position="210"/>
    </location>
</feature>
<keyword evidence="2" id="KW-0677">Repeat</keyword>
<dbReference type="PROSITE" id="PS51450">
    <property type="entry name" value="LRR"/>
    <property type="match status" value="1"/>
</dbReference>
<feature type="compositionally biased region" description="Gly residues" evidence="4">
    <location>
        <begin position="91"/>
        <end position="101"/>
    </location>
</feature>
<proteinExistence type="predicted"/>
<feature type="region of interest" description="Disordered" evidence="4">
    <location>
        <begin position="74"/>
        <end position="106"/>
    </location>
</feature>